<dbReference type="CDD" id="cd07185">
    <property type="entry name" value="OmpA_C-like"/>
    <property type="match status" value="1"/>
</dbReference>
<evidence type="ECO:0000259" key="6">
    <source>
        <dbReference type="PROSITE" id="PS51123"/>
    </source>
</evidence>
<name>A0ABU5I2Q8_9HYPH</name>
<evidence type="ECO:0000256" key="3">
    <source>
        <dbReference type="ARBA" id="ARBA00023237"/>
    </source>
</evidence>
<comment type="subcellular location">
    <subcellularLocation>
        <location evidence="1">Cell outer membrane</location>
    </subcellularLocation>
</comment>
<accession>A0ABU5I2Q8</accession>
<dbReference type="InterPro" id="IPR006690">
    <property type="entry name" value="OMPA-like_CS"/>
</dbReference>
<evidence type="ECO:0000313" key="8">
    <source>
        <dbReference type="Proteomes" id="UP001294412"/>
    </source>
</evidence>
<dbReference type="PRINTS" id="PR01021">
    <property type="entry name" value="OMPADOMAIN"/>
</dbReference>
<dbReference type="PROSITE" id="PS51123">
    <property type="entry name" value="OMPA_2"/>
    <property type="match status" value="1"/>
</dbReference>
<dbReference type="PRINTS" id="PR01023">
    <property type="entry name" value="NAFLGMOTY"/>
</dbReference>
<keyword evidence="8" id="KW-1185">Reference proteome</keyword>
<reference evidence="7 8" key="1">
    <citation type="submission" date="2023-12" db="EMBL/GenBank/DDBJ databases">
        <title>Description of Novel Strain Fulvimarina sp. 2208YS6-2-32 isolated from Uroteuthis (Photololigo) edulis.</title>
        <authorList>
            <person name="Park J.-S."/>
        </authorList>
    </citation>
    <scope>NUCLEOTIDE SEQUENCE [LARGE SCALE GENOMIC DNA]</scope>
    <source>
        <strain evidence="7 8">2208YS6-2-32</strain>
    </source>
</reference>
<feature type="signal peptide" evidence="5">
    <location>
        <begin position="1"/>
        <end position="16"/>
    </location>
</feature>
<evidence type="ECO:0000256" key="5">
    <source>
        <dbReference type="SAM" id="SignalP"/>
    </source>
</evidence>
<dbReference type="InterPro" id="IPR050330">
    <property type="entry name" value="Bact_OuterMem_StrucFunc"/>
</dbReference>
<dbReference type="Gene3D" id="3.30.1330.60">
    <property type="entry name" value="OmpA-like domain"/>
    <property type="match status" value="1"/>
</dbReference>
<sequence>MIRKIAVLLCLSVAFAGCTTDPYTGEQRISNTLGGAGLGTGLGAAGGYLVARATGSDESTAALIGAGIGGLAGAGIGAYMDNQEAQLRQQLQGTGVSVTRVGDKIILNMPSNVTFPSDQAQILPGFYQTLNSVALVLQKFDETIVNVYGHTDSQGGDGYNLQLSQQRASSVSQYLASRGVNPNRLNTQGYGESQPIADNGTEAGRARNRRVEVQISPLSAR</sequence>
<dbReference type="SUPFAM" id="SSF103088">
    <property type="entry name" value="OmpA-like"/>
    <property type="match status" value="1"/>
</dbReference>
<dbReference type="PANTHER" id="PTHR30329:SF21">
    <property type="entry name" value="LIPOPROTEIN YIAD-RELATED"/>
    <property type="match status" value="1"/>
</dbReference>
<evidence type="ECO:0000256" key="4">
    <source>
        <dbReference type="PROSITE-ProRule" id="PRU00473"/>
    </source>
</evidence>
<dbReference type="PROSITE" id="PS01068">
    <property type="entry name" value="OMPA_1"/>
    <property type="match status" value="1"/>
</dbReference>
<gene>
    <name evidence="7" type="ORF">U0C82_08090</name>
</gene>
<dbReference type="InterPro" id="IPR036737">
    <property type="entry name" value="OmpA-like_sf"/>
</dbReference>
<dbReference type="RefSeq" id="WP_322186563.1">
    <property type="nucleotide sequence ID" value="NZ_JAXLPB010000002.1"/>
</dbReference>
<dbReference type="Pfam" id="PF00691">
    <property type="entry name" value="OmpA"/>
    <property type="match status" value="1"/>
</dbReference>
<comment type="caution">
    <text evidence="7">The sequence shown here is derived from an EMBL/GenBank/DDBJ whole genome shotgun (WGS) entry which is preliminary data.</text>
</comment>
<dbReference type="InterPro" id="IPR006665">
    <property type="entry name" value="OmpA-like"/>
</dbReference>
<dbReference type="InterPro" id="IPR006664">
    <property type="entry name" value="OMP_bac"/>
</dbReference>
<proteinExistence type="predicted"/>
<dbReference type="PANTHER" id="PTHR30329">
    <property type="entry name" value="STATOR ELEMENT OF FLAGELLAR MOTOR COMPLEX"/>
    <property type="match status" value="1"/>
</dbReference>
<keyword evidence="5" id="KW-0732">Signal</keyword>
<protein>
    <submittedName>
        <fullName evidence="7">OmpA family protein</fullName>
    </submittedName>
</protein>
<dbReference type="Pfam" id="PF13488">
    <property type="entry name" value="Gly-zipper_Omp"/>
    <property type="match status" value="1"/>
</dbReference>
<evidence type="ECO:0000256" key="1">
    <source>
        <dbReference type="ARBA" id="ARBA00004442"/>
    </source>
</evidence>
<feature type="domain" description="OmpA-like" evidence="6">
    <location>
        <begin position="102"/>
        <end position="219"/>
    </location>
</feature>
<feature type="chain" id="PRO_5046668671" evidence="5">
    <location>
        <begin position="17"/>
        <end position="221"/>
    </location>
</feature>
<dbReference type="Proteomes" id="UP001294412">
    <property type="component" value="Unassembled WGS sequence"/>
</dbReference>
<keyword evidence="3" id="KW-0998">Cell outer membrane</keyword>
<keyword evidence="2 4" id="KW-0472">Membrane</keyword>
<dbReference type="PROSITE" id="PS51257">
    <property type="entry name" value="PROKAR_LIPOPROTEIN"/>
    <property type="match status" value="1"/>
</dbReference>
<dbReference type="EMBL" id="JAXLPB010000002">
    <property type="protein sequence ID" value="MDY8109104.1"/>
    <property type="molecule type" value="Genomic_DNA"/>
</dbReference>
<dbReference type="InterPro" id="IPR039567">
    <property type="entry name" value="Gly-zipper"/>
</dbReference>
<evidence type="ECO:0000256" key="2">
    <source>
        <dbReference type="ARBA" id="ARBA00023136"/>
    </source>
</evidence>
<evidence type="ECO:0000313" key="7">
    <source>
        <dbReference type="EMBL" id="MDY8109104.1"/>
    </source>
</evidence>
<organism evidence="7 8">
    <name type="scientific">Fulvimarina uroteuthidis</name>
    <dbReference type="NCBI Taxonomy" id="3098149"/>
    <lineage>
        <taxon>Bacteria</taxon>
        <taxon>Pseudomonadati</taxon>
        <taxon>Pseudomonadota</taxon>
        <taxon>Alphaproteobacteria</taxon>
        <taxon>Hyphomicrobiales</taxon>
        <taxon>Aurantimonadaceae</taxon>
        <taxon>Fulvimarina</taxon>
    </lineage>
</organism>